<dbReference type="Pfam" id="PF01370">
    <property type="entry name" value="Epimerase"/>
    <property type="match status" value="1"/>
</dbReference>
<accession>A0A8R7UM64</accession>
<keyword evidence="4" id="KW-1185">Reference proteome</keyword>
<sequence length="113" mass="12318">MSRVCVTGAASYIAAWLVGKLMQRGCIVHPTLRSLLDEEKTGLLTALPGAADRLTLFEADIYDAATFEPAIQGCEFVFLFATPLVHDNSSAKYKSVTEAIVDAHCLILQQCER</sequence>
<reference evidence="4" key="1">
    <citation type="journal article" date="2013" name="Nature">
        <title>Draft genome of the wheat A-genome progenitor Triticum urartu.</title>
        <authorList>
            <person name="Ling H.Q."/>
            <person name="Zhao S."/>
            <person name="Liu D."/>
            <person name="Wang J."/>
            <person name="Sun H."/>
            <person name="Zhang C."/>
            <person name="Fan H."/>
            <person name="Li D."/>
            <person name="Dong L."/>
            <person name="Tao Y."/>
            <person name="Gao C."/>
            <person name="Wu H."/>
            <person name="Li Y."/>
            <person name="Cui Y."/>
            <person name="Guo X."/>
            <person name="Zheng S."/>
            <person name="Wang B."/>
            <person name="Yu K."/>
            <person name="Liang Q."/>
            <person name="Yang W."/>
            <person name="Lou X."/>
            <person name="Chen J."/>
            <person name="Feng M."/>
            <person name="Jian J."/>
            <person name="Zhang X."/>
            <person name="Luo G."/>
            <person name="Jiang Y."/>
            <person name="Liu J."/>
            <person name="Wang Z."/>
            <person name="Sha Y."/>
            <person name="Zhang B."/>
            <person name="Wu H."/>
            <person name="Tang D."/>
            <person name="Shen Q."/>
            <person name="Xue P."/>
            <person name="Zou S."/>
            <person name="Wang X."/>
            <person name="Liu X."/>
            <person name="Wang F."/>
            <person name="Yang Y."/>
            <person name="An X."/>
            <person name="Dong Z."/>
            <person name="Zhang K."/>
            <person name="Zhang X."/>
            <person name="Luo M.C."/>
            <person name="Dvorak J."/>
            <person name="Tong Y."/>
            <person name="Wang J."/>
            <person name="Yang H."/>
            <person name="Li Z."/>
            <person name="Wang D."/>
            <person name="Zhang A."/>
            <person name="Wang J."/>
        </authorList>
    </citation>
    <scope>NUCLEOTIDE SEQUENCE</scope>
    <source>
        <strain evidence="4">cv. G1812</strain>
    </source>
</reference>
<dbReference type="AlphaFoldDB" id="A0A8R7UM64"/>
<feature type="domain" description="NAD-dependent epimerase/dehydratase" evidence="2">
    <location>
        <begin position="4"/>
        <end position="96"/>
    </location>
</feature>
<keyword evidence="1" id="KW-0560">Oxidoreductase</keyword>
<dbReference type="SUPFAM" id="SSF51735">
    <property type="entry name" value="NAD(P)-binding Rossmann-fold domains"/>
    <property type="match status" value="1"/>
</dbReference>
<evidence type="ECO:0000313" key="4">
    <source>
        <dbReference type="Proteomes" id="UP000015106"/>
    </source>
</evidence>
<protein>
    <recommendedName>
        <fullName evidence="2">NAD-dependent epimerase/dehydratase domain-containing protein</fullName>
    </recommendedName>
</protein>
<dbReference type="PANTHER" id="PTHR10366">
    <property type="entry name" value="NAD DEPENDENT EPIMERASE/DEHYDRATASE"/>
    <property type="match status" value="1"/>
</dbReference>
<evidence type="ECO:0000259" key="2">
    <source>
        <dbReference type="Pfam" id="PF01370"/>
    </source>
</evidence>
<dbReference type="EnsemblPlants" id="TuG1812G0500005717.01.T01">
    <property type="protein sequence ID" value="TuG1812G0500005717.01.T01"/>
    <property type="gene ID" value="TuG1812G0500005717.01"/>
</dbReference>
<dbReference type="InterPro" id="IPR001509">
    <property type="entry name" value="Epimerase_deHydtase"/>
</dbReference>
<proteinExistence type="predicted"/>
<dbReference type="InterPro" id="IPR050425">
    <property type="entry name" value="NAD(P)_dehydrat-like"/>
</dbReference>
<dbReference type="GO" id="GO:0016616">
    <property type="term" value="F:oxidoreductase activity, acting on the CH-OH group of donors, NAD or NADP as acceptor"/>
    <property type="evidence" value="ECO:0007669"/>
    <property type="project" value="TreeGrafter"/>
</dbReference>
<dbReference type="InterPro" id="IPR036291">
    <property type="entry name" value="NAD(P)-bd_dom_sf"/>
</dbReference>
<evidence type="ECO:0000313" key="3">
    <source>
        <dbReference type="EnsemblPlants" id="TuG1812G0500005717.01.T01"/>
    </source>
</evidence>
<dbReference type="PANTHER" id="PTHR10366:SF845">
    <property type="entry name" value="NAD-DEPENDENT EPIMERASE_DEHYDRATASE DOMAIN-CONTAINING PROTEIN"/>
    <property type="match status" value="1"/>
</dbReference>
<organism evidence="3 4">
    <name type="scientific">Triticum urartu</name>
    <name type="common">Red wild einkorn</name>
    <name type="synonym">Crithodium urartu</name>
    <dbReference type="NCBI Taxonomy" id="4572"/>
    <lineage>
        <taxon>Eukaryota</taxon>
        <taxon>Viridiplantae</taxon>
        <taxon>Streptophyta</taxon>
        <taxon>Embryophyta</taxon>
        <taxon>Tracheophyta</taxon>
        <taxon>Spermatophyta</taxon>
        <taxon>Magnoliopsida</taxon>
        <taxon>Liliopsida</taxon>
        <taxon>Poales</taxon>
        <taxon>Poaceae</taxon>
        <taxon>BOP clade</taxon>
        <taxon>Pooideae</taxon>
        <taxon>Triticodae</taxon>
        <taxon>Triticeae</taxon>
        <taxon>Triticinae</taxon>
        <taxon>Triticum</taxon>
    </lineage>
</organism>
<dbReference type="Gramene" id="TuG1812G0500005717.01.T01">
    <property type="protein sequence ID" value="TuG1812G0500005717.01.T01"/>
    <property type="gene ID" value="TuG1812G0500005717.01"/>
</dbReference>
<dbReference type="Proteomes" id="UP000015106">
    <property type="component" value="Chromosome 5"/>
</dbReference>
<reference evidence="3" key="2">
    <citation type="submission" date="2018-03" db="EMBL/GenBank/DDBJ databases">
        <title>The Triticum urartu genome reveals the dynamic nature of wheat genome evolution.</title>
        <authorList>
            <person name="Ling H."/>
            <person name="Ma B."/>
            <person name="Shi X."/>
            <person name="Liu H."/>
            <person name="Dong L."/>
            <person name="Sun H."/>
            <person name="Cao Y."/>
            <person name="Gao Q."/>
            <person name="Zheng S."/>
            <person name="Li Y."/>
            <person name="Yu Y."/>
            <person name="Du H."/>
            <person name="Qi M."/>
            <person name="Li Y."/>
            <person name="Yu H."/>
            <person name="Cui Y."/>
            <person name="Wang N."/>
            <person name="Chen C."/>
            <person name="Wu H."/>
            <person name="Zhao Y."/>
            <person name="Zhang J."/>
            <person name="Li Y."/>
            <person name="Zhou W."/>
            <person name="Zhang B."/>
            <person name="Hu W."/>
            <person name="Eijk M."/>
            <person name="Tang J."/>
            <person name="Witsenboer H."/>
            <person name="Zhao S."/>
            <person name="Li Z."/>
            <person name="Zhang A."/>
            <person name="Wang D."/>
            <person name="Liang C."/>
        </authorList>
    </citation>
    <scope>NUCLEOTIDE SEQUENCE [LARGE SCALE GENOMIC DNA]</scope>
    <source>
        <strain evidence="3">cv. G1812</strain>
    </source>
</reference>
<evidence type="ECO:0000256" key="1">
    <source>
        <dbReference type="ARBA" id="ARBA00023002"/>
    </source>
</evidence>
<name>A0A8R7UM64_TRIUA</name>
<dbReference type="Gene3D" id="3.40.50.720">
    <property type="entry name" value="NAD(P)-binding Rossmann-like Domain"/>
    <property type="match status" value="1"/>
</dbReference>
<reference evidence="3" key="3">
    <citation type="submission" date="2022-06" db="UniProtKB">
        <authorList>
            <consortium name="EnsemblPlants"/>
        </authorList>
    </citation>
    <scope>IDENTIFICATION</scope>
</reference>